<accession>A0ACC3SD18</accession>
<dbReference type="Proteomes" id="UP001320706">
    <property type="component" value="Unassembled WGS sequence"/>
</dbReference>
<gene>
    <name evidence="1" type="primary">MEX67</name>
    <name evidence="1" type="ORF">M8818_003924</name>
</gene>
<name>A0ACC3SD18_9PEZI</name>
<organism evidence="1 2">
    <name type="scientific">Zalaria obscura</name>
    <dbReference type="NCBI Taxonomy" id="2024903"/>
    <lineage>
        <taxon>Eukaryota</taxon>
        <taxon>Fungi</taxon>
        <taxon>Dikarya</taxon>
        <taxon>Ascomycota</taxon>
        <taxon>Pezizomycotina</taxon>
        <taxon>Dothideomycetes</taxon>
        <taxon>Dothideomycetidae</taxon>
        <taxon>Dothideales</taxon>
        <taxon>Zalariaceae</taxon>
        <taxon>Zalaria</taxon>
    </lineage>
</organism>
<comment type="caution">
    <text evidence="1">The sequence shown here is derived from an EMBL/GenBank/DDBJ whole genome shotgun (WGS) entry which is preliminary data.</text>
</comment>
<sequence>MVARGSKKAGSSSGGIAKRRSAARTDRDGDLVMDSAAKRGGIGKSRGSAGKGSERGGKSARVDSASFQREVLRHVASNDRSMRNSAPTNRGQLEELKITGWTNSKASNTNDRGVGSLIDWLEKKAKAKSGPSKKPVKIKKSRVEGDDTLIISVPSENVPVILRMNGFAFAGANIEIKRVSGEAEGSTGSGKESTVQMLKGVLERRYNPTTKLLDLSALGQDQDLKAAQIFDSKSTTSKFFPALMKVLDQQFKTATEKQEAIESVSLAHNDLPNLSAVTTLAQTLPQLRNLDLSHNAFKDTESLSLWRRKFRNLDHLVITNNPLEQAQPDYSKEFLKWYPKLRLLNTIQIRTDEEAAKGTSASVELPFPIRTPIFQDEGQIAETFIRTFFTGFDADRPTLATMYYDSASDFSFAVNTQAPRDPASTASAPQDWDPNAHIRSSRNLKKIQQLPARQTRHFRGPEAVAKIWSQLPPTRHPDLAAQARSWLVECQSQPGVPDPTGQSPVGVDGFLITIHGEFVELDRDSKAETKRRSFDRSFVIGPGGPTGVRVVNDMLTIRAYGGVQAFEPETVEPFITTATATATAAAGAGAGAGSGSGVVDATPPVPALPPGVTLEAAEQMVLEVQKRTGMTVGYAKDCLEQVGWVFESALGAFEAVRANLPPEAFVQQ</sequence>
<evidence type="ECO:0000313" key="1">
    <source>
        <dbReference type="EMBL" id="KAK8208961.1"/>
    </source>
</evidence>
<evidence type="ECO:0000313" key="2">
    <source>
        <dbReference type="Proteomes" id="UP001320706"/>
    </source>
</evidence>
<dbReference type="EMBL" id="JAMKPW020000018">
    <property type="protein sequence ID" value="KAK8208961.1"/>
    <property type="molecule type" value="Genomic_DNA"/>
</dbReference>
<reference evidence="1" key="1">
    <citation type="submission" date="2024-02" db="EMBL/GenBank/DDBJ databases">
        <title>Metagenome Assembled Genome of Zalaria obscura JY119.</title>
        <authorList>
            <person name="Vighnesh L."/>
            <person name="Jagadeeshwari U."/>
            <person name="Venkata Ramana C."/>
            <person name="Sasikala C."/>
        </authorList>
    </citation>
    <scope>NUCLEOTIDE SEQUENCE</scope>
    <source>
        <strain evidence="1">JY119</strain>
    </source>
</reference>
<keyword evidence="2" id="KW-1185">Reference proteome</keyword>
<proteinExistence type="predicted"/>
<protein>
    <submittedName>
        <fullName evidence="1">Nuclear mRNA export, poly(A)+RNA binding protein</fullName>
    </submittedName>
</protein>